<proteinExistence type="predicted"/>
<evidence type="ECO:0000313" key="3">
    <source>
        <dbReference type="Proteomes" id="UP000198716"/>
    </source>
</evidence>
<dbReference type="InterPro" id="IPR036518">
    <property type="entry name" value="CobE/GbiG_C_sf"/>
</dbReference>
<dbReference type="AlphaFoldDB" id="A0A1I1V1U6"/>
<dbReference type="Pfam" id="PF01890">
    <property type="entry name" value="CbiG_C"/>
    <property type="match status" value="1"/>
</dbReference>
<protein>
    <submittedName>
        <fullName evidence="2">Cobalt-precorrin 5A hydrolase</fullName>
    </submittedName>
</protein>
<organism evidence="2 3">
    <name type="scientific">Actinopolyspora alba</name>
    <dbReference type="NCBI Taxonomy" id="673379"/>
    <lineage>
        <taxon>Bacteria</taxon>
        <taxon>Bacillati</taxon>
        <taxon>Actinomycetota</taxon>
        <taxon>Actinomycetes</taxon>
        <taxon>Actinopolysporales</taxon>
        <taxon>Actinopolysporaceae</taxon>
        <taxon>Actinopolyspora</taxon>
        <taxon>Actinopolyspora alba group</taxon>
    </lineage>
</organism>
<dbReference type="InterPro" id="IPR002750">
    <property type="entry name" value="CobE/GbiG_C"/>
</dbReference>
<accession>A0A1I1V1U6</accession>
<gene>
    <name evidence="2" type="ORF">SAMN04487819_10334</name>
</gene>
<reference evidence="3" key="1">
    <citation type="submission" date="2016-10" db="EMBL/GenBank/DDBJ databases">
        <authorList>
            <person name="Varghese N."/>
            <person name="Submissions S."/>
        </authorList>
    </citation>
    <scope>NUCLEOTIDE SEQUENCE [LARGE SCALE GENOMIC DNA]</scope>
    <source>
        <strain evidence="3">DSM 45004</strain>
    </source>
</reference>
<keyword evidence="3" id="KW-1185">Reference proteome</keyword>
<dbReference type="Gene3D" id="3.30.420.180">
    <property type="entry name" value="CobE/GbiG C-terminal domain"/>
    <property type="match status" value="1"/>
</dbReference>
<dbReference type="SUPFAM" id="SSF159664">
    <property type="entry name" value="CobE/GbiG C-terminal domain-like"/>
    <property type="match status" value="1"/>
</dbReference>
<dbReference type="GO" id="GO:0009236">
    <property type="term" value="P:cobalamin biosynthetic process"/>
    <property type="evidence" value="ECO:0007669"/>
    <property type="project" value="InterPro"/>
</dbReference>
<feature type="domain" description="CobE/GbiG C-terminal" evidence="1">
    <location>
        <begin position="2"/>
        <end position="132"/>
    </location>
</feature>
<dbReference type="GO" id="GO:0016787">
    <property type="term" value="F:hydrolase activity"/>
    <property type="evidence" value="ECO:0007669"/>
    <property type="project" value="UniProtKB-KW"/>
</dbReference>
<dbReference type="Proteomes" id="UP000198716">
    <property type="component" value="Unassembled WGS sequence"/>
</dbReference>
<evidence type="ECO:0000259" key="1">
    <source>
        <dbReference type="Pfam" id="PF01890"/>
    </source>
</evidence>
<keyword evidence="2" id="KW-0378">Hydrolase</keyword>
<sequence length="154" mass="15560">MIGIGASSGVTAAAVTEALSGLDGCFPGGPVVVRAVATIDRAAESGQLRAGLRRHSRRWSFAAEGELPLLCYSAEALAGTIVLNPSDSVGERVGTPSVAEAASLRAAAEIGDGTARMVLPKFVTAGVTLAAANPTGSPTALRPVVPGRALRWLR</sequence>
<evidence type="ECO:0000313" key="2">
    <source>
        <dbReference type="EMBL" id="SFD76894.1"/>
    </source>
</evidence>
<name>A0A1I1V1U6_9ACTN</name>
<dbReference type="EMBL" id="FOMZ01000003">
    <property type="protein sequence ID" value="SFD76894.1"/>
    <property type="molecule type" value="Genomic_DNA"/>
</dbReference>